<feature type="compositionally biased region" description="Low complexity" evidence="1">
    <location>
        <begin position="61"/>
        <end position="75"/>
    </location>
</feature>
<feature type="domain" description="B30.2/SPRY" evidence="2">
    <location>
        <begin position="75"/>
        <end position="273"/>
    </location>
</feature>
<accession>A0A7S1WG85</accession>
<dbReference type="EMBL" id="HBGE01071994">
    <property type="protein sequence ID" value="CAD9166351.1"/>
    <property type="molecule type" value="Transcribed_RNA"/>
</dbReference>
<dbReference type="GO" id="GO:0000380">
    <property type="term" value="P:alternative mRNA splicing, via spliceosome"/>
    <property type="evidence" value="ECO:0007669"/>
    <property type="project" value="TreeGrafter"/>
</dbReference>
<dbReference type="InterPro" id="IPR001870">
    <property type="entry name" value="B30.2/SPRY"/>
</dbReference>
<dbReference type="Gene3D" id="2.60.120.920">
    <property type="match status" value="1"/>
</dbReference>
<dbReference type="InterPro" id="IPR013320">
    <property type="entry name" value="ConA-like_dom_sf"/>
</dbReference>
<evidence type="ECO:0000313" key="3">
    <source>
        <dbReference type="EMBL" id="CAD9166351.1"/>
    </source>
</evidence>
<dbReference type="PANTHER" id="PTHR12381">
    <property type="entry name" value="HETEROGENEOUS NUCLEAR RIBONUCLEOPROTEIN U FAMILY MEMBER"/>
    <property type="match status" value="1"/>
</dbReference>
<reference evidence="3" key="1">
    <citation type="submission" date="2021-01" db="EMBL/GenBank/DDBJ databases">
        <authorList>
            <person name="Corre E."/>
            <person name="Pelletier E."/>
            <person name="Niang G."/>
            <person name="Scheremetjew M."/>
            <person name="Finn R."/>
            <person name="Kale V."/>
            <person name="Holt S."/>
            <person name="Cochrane G."/>
            <person name="Meng A."/>
            <person name="Brown T."/>
            <person name="Cohen L."/>
        </authorList>
    </citation>
    <scope>NUCLEOTIDE SEQUENCE</scope>
    <source>
        <strain evidence="3">OF101</strain>
    </source>
</reference>
<feature type="compositionally biased region" description="Low complexity" evidence="1">
    <location>
        <begin position="734"/>
        <end position="745"/>
    </location>
</feature>
<feature type="region of interest" description="Disordered" evidence="1">
    <location>
        <begin position="721"/>
        <end position="745"/>
    </location>
</feature>
<feature type="region of interest" description="Disordered" evidence="1">
    <location>
        <begin position="797"/>
        <end position="829"/>
    </location>
</feature>
<sequence>MGAETVAGDEAMVEVELEDEAFEGEEAEAAASKVGNGAAVAEPAAEKEVEAEEEMDDPYGAAPEDAPAAEEAAPARLEERELDEPEDKSARIARGVELCAVDATPDVLVSASGAVSSLAQGGFQHLRSGVRADTGAKAGRYLFEVKVIECGSRAESELRVGFSTAGSSLFLGDGSAENVCFSSEGAYYLADPGQGKAIEKAGACNRMTSHQVVGVLLNLSPESPNAMTVSVFLDGERAGKPQPIPAHLKGKALYPTLTFRNVTLAANFGARGLQLKALPFQCRMFSGMAKAHAESSGARASTEGKLEVVIPIGLPDRGVFDYAERFVQEHPGHVELSDRKFADWCRKSGLVTKGSPSPMHSRDRFDFNYGIPQLDGKAWRGNLQTLLQLSGRSCVLPEVRAGLLAPERKELLSKIPRSVRKVAVVVLGDPSKSFKDWVHEKIRSEYEVKKAAFEKRRDIAEAIGEELSEDELRPPEEPALGEDVCFLPVETGLSDLSEKALTGSYSHFTVPGDDEGFDEVRFEWSGRDEAEQYLQRWVTEKKATLIVDGLKPGTWFHARLKEWHKVRQDLRTSFSKYKSSGSDADVSAIKLEDVDVHNCDGDGTPIYANFKYEDWLLLSWRYELHLLVHAFMEDVADPDYKGIPEEHVAHYFRLYYGIPCDLKGKLGMDGLPAVVKLLKGPVELVELKPGYKVLQSTLPMSATADDFVRSIESYRRDRARRVEAGDESARLSFPKPSAKAAPAKAPVGKAPLAKAPVAKAPVGKAPVAKAKAPLGLAKAVTPSGPAGIKRPLVAAAESALKRPRPDAGASTPAVAKAPVTKAPVAKRKA</sequence>
<evidence type="ECO:0000256" key="1">
    <source>
        <dbReference type="SAM" id="MobiDB-lite"/>
    </source>
</evidence>
<feature type="region of interest" description="Disordered" evidence="1">
    <location>
        <begin position="22"/>
        <end position="88"/>
    </location>
</feature>
<name>A0A7S1WG85_ALECA</name>
<dbReference type="PROSITE" id="PS50188">
    <property type="entry name" value="B302_SPRY"/>
    <property type="match status" value="1"/>
</dbReference>
<dbReference type="AlphaFoldDB" id="A0A7S1WG85"/>
<dbReference type="InterPro" id="IPR043136">
    <property type="entry name" value="B30.2/SPRY_sf"/>
</dbReference>
<evidence type="ECO:0000259" key="2">
    <source>
        <dbReference type="PROSITE" id="PS50188"/>
    </source>
</evidence>
<gene>
    <name evidence="3" type="ORF">ACAT0790_LOCUS43119</name>
</gene>
<dbReference type="GO" id="GO:0003723">
    <property type="term" value="F:RNA binding"/>
    <property type="evidence" value="ECO:0007669"/>
    <property type="project" value="TreeGrafter"/>
</dbReference>
<dbReference type="GO" id="GO:0005634">
    <property type="term" value="C:nucleus"/>
    <property type="evidence" value="ECO:0007669"/>
    <property type="project" value="TreeGrafter"/>
</dbReference>
<feature type="compositionally biased region" description="Low complexity" evidence="1">
    <location>
        <begin position="811"/>
        <end position="823"/>
    </location>
</feature>
<protein>
    <recommendedName>
        <fullName evidence="2">B30.2/SPRY domain-containing protein</fullName>
    </recommendedName>
</protein>
<dbReference type="PANTHER" id="PTHR12381:SF56">
    <property type="entry name" value="B30.2_SPRY DOMAIN-CONTAINING PROTEIN-RELATED"/>
    <property type="match status" value="1"/>
</dbReference>
<dbReference type="SUPFAM" id="SSF49899">
    <property type="entry name" value="Concanavalin A-like lectins/glucanases"/>
    <property type="match status" value="1"/>
</dbReference>
<proteinExistence type="predicted"/>
<organism evidence="3">
    <name type="scientific">Alexandrium catenella</name>
    <name type="common">Red tide dinoflagellate</name>
    <name type="synonym">Gonyaulax catenella</name>
    <dbReference type="NCBI Taxonomy" id="2925"/>
    <lineage>
        <taxon>Eukaryota</taxon>
        <taxon>Sar</taxon>
        <taxon>Alveolata</taxon>
        <taxon>Dinophyceae</taxon>
        <taxon>Gonyaulacales</taxon>
        <taxon>Pyrocystaceae</taxon>
        <taxon>Alexandrium</taxon>
    </lineage>
</organism>